<dbReference type="EnsemblPlants" id="QL02p017328:mrna">
    <property type="protein sequence ID" value="QL02p017328:mrna"/>
    <property type="gene ID" value="QL02p017328"/>
</dbReference>
<dbReference type="Gramene" id="QL02p017328:mrna">
    <property type="protein sequence ID" value="QL02p017328:mrna"/>
    <property type="gene ID" value="QL02p017328"/>
</dbReference>
<dbReference type="InterPro" id="IPR015943">
    <property type="entry name" value="WD40/YVTN_repeat-like_dom_sf"/>
</dbReference>
<evidence type="ECO:0000313" key="1">
    <source>
        <dbReference type="EnsemblPlants" id="QL02p017328:mrna"/>
    </source>
</evidence>
<dbReference type="Gene3D" id="2.130.10.10">
    <property type="entry name" value="YVTN repeat-like/Quinoprotein amine dehydrogenase"/>
    <property type="match status" value="1"/>
</dbReference>
<dbReference type="PANTHER" id="PTHR33825">
    <property type="entry name" value="CHITINASE-LIKE PROTEIN"/>
    <property type="match status" value="1"/>
</dbReference>
<dbReference type="Proteomes" id="UP000594261">
    <property type="component" value="Chromosome 2"/>
</dbReference>
<dbReference type="SUPFAM" id="SSF50978">
    <property type="entry name" value="WD40 repeat-like"/>
    <property type="match status" value="1"/>
</dbReference>
<name>A0A7N2KTY2_QUELO</name>
<dbReference type="AlphaFoldDB" id="A0A7N2KTY2"/>
<sequence>MHLLTLSKIFGINSDLMEFFSFVITSMLTAFVGDDDGTCRIWDARYSNLQPRVYIPKPTDILNGNSNGLSSNRPSSSNGPQSHQMLCCAYNANRTVFVTVSSDTFARVWSDFKCTQEDLDQPVPELDLLSGHENDVNYVQFRLVHPMVALGAISGCLNFERKKEPRGNIGLLNFERKIRLKNEGIFTEQEFLNFGIFSFKESAIEDFEAMGRAATSLSKLADTAREELPSTMATIRLSGMEISDLTLELSDLSQEIADGVSKSTQAVQAAEAGIRQIGAVACQQTISMIQERASLPIISLQPVVAGAAKKTSHAVGQATKAFMNMISWGEFSAENEDDSGIDRVEI</sequence>
<proteinExistence type="predicted"/>
<organism evidence="1 2">
    <name type="scientific">Quercus lobata</name>
    <name type="common">Valley oak</name>
    <dbReference type="NCBI Taxonomy" id="97700"/>
    <lineage>
        <taxon>Eukaryota</taxon>
        <taxon>Viridiplantae</taxon>
        <taxon>Streptophyta</taxon>
        <taxon>Embryophyta</taxon>
        <taxon>Tracheophyta</taxon>
        <taxon>Spermatophyta</taxon>
        <taxon>Magnoliopsida</taxon>
        <taxon>eudicotyledons</taxon>
        <taxon>Gunneridae</taxon>
        <taxon>Pentapetalae</taxon>
        <taxon>rosids</taxon>
        <taxon>fabids</taxon>
        <taxon>Fagales</taxon>
        <taxon>Fagaceae</taxon>
        <taxon>Quercus</taxon>
    </lineage>
</organism>
<keyword evidence="2" id="KW-1185">Reference proteome</keyword>
<dbReference type="InterPro" id="IPR036322">
    <property type="entry name" value="WD40_repeat_dom_sf"/>
</dbReference>
<reference evidence="1" key="2">
    <citation type="submission" date="2021-01" db="UniProtKB">
        <authorList>
            <consortium name="EnsemblPlants"/>
        </authorList>
    </citation>
    <scope>IDENTIFICATION</scope>
</reference>
<dbReference type="Pfam" id="PF00400">
    <property type="entry name" value="WD40"/>
    <property type="match status" value="1"/>
</dbReference>
<dbReference type="PANTHER" id="PTHR33825:SF14">
    <property type="entry name" value="CHITINASE-LIKE PROTEIN"/>
    <property type="match status" value="1"/>
</dbReference>
<dbReference type="InterPro" id="IPR001680">
    <property type="entry name" value="WD40_rpt"/>
</dbReference>
<protein>
    <submittedName>
        <fullName evidence="1">Uncharacterized protein</fullName>
    </submittedName>
</protein>
<reference evidence="2" key="1">
    <citation type="journal article" date="2016" name="G3 (Bethesda)">
        <title>First Draft Assembly and Annotation of the Genome of a California Endemic Oak Quercus lobata Nee (Fagaceae).</title>
        <authorList>
            <person name="Sork V.L."/>
            <person name="Fitz-Gibbon S.T."/>
            <person name="Puiu D."/>
            <person name="Crepeau M."/>
            <person name="Gugger P.F."/>
            <person name="Sherman R."/>
            <person name="Stevens K."/>
            <person name="Langley C.H."/>
            <person name="Pellegrini M."/>
            <person name="Salzberg S.L."/>
        </authorList>
    </citation>
    <scope>NUCLEOTIDE SEQUENCE [LARGE SCALE GENOMIC DNA]</scope>
    <source>
        <strain evidence="2">cv. SW786</strain>
    </source>
</reference>
<accession>A0A7N2KTY2</accession>
<dbReference type="InParanoid" id="A0A7N2KTY2"/>
<evidence type="ECO:0000313" key="2">
    <source>
        <dbReference type="Proteomes" id="UP000594261"/>
    </source>
</evidence>